<dbReference type="InterPro" id="IPR009772">
    <property type="entry name" value="CDC123"/>
</dbReference>
<dbReference type="STRING" id="1202772.A0A1V9ZJW2"/>
<organism evidence="3 4">
    <name type="scientific">Achlya hypogyna</name>
    <name type="common">Oomycete</name>
    <name type="synonym">Protoachlya hypogyna</name>
    <dbReference type="NCBI Taxonomy" id="1202772"/>
    <lineage>
        <taxon>Eukaryota</taxon>
        <taxon>Sar</taxon>
        <taxon>Stramenopiles</taxon>
        <taxon>Oomycota</taxon>
        <taxon>Saprolegniomycetes</taxon>
        <taxon>Saprolegniales</taxon>
        <taxon>Achlyaceae</taxon>
        <taxon>Achlya</taxon>
    </lineage>
</organism>
<proteinExistence type="inferred from homology"/>
<name>A0A1V9ZJW2_ACHHY</name>
<sequence>MAVAYTVAQVDRCRFTHWYPHLAAASIRSVAIELPEVVVQALLADKIQFREADYPESFVLEVKEAVRALGGSVLAKLDWSCPKDAKWILGNSLACRSLEDMVLALKASDFVLHDLTRAYDGCVDREADGRSRPERFHLVLKKWCNFFDSMHFRCFVRDACLVGISQRNCGDFYPFLADEATQDVLCEAIGAFYERHLAADAPVDPSFVFDVYVDKSHRVFLLDINVYGPVTDALLFSWDELAAWEPSDNVDFRVVASPTGVVADSYSQYKVPVDLVDHLAAPGGFDAFMRQVAQDNAAASSDSDIDDAPDDDDADWGSD</sequence>
<feature type="region of interest" description="Disordered" evidence="2">
    <location>
        <begin position="296"/>
        <end position="319"/>
    </location>
</feature>
<comment type="caution">
    <text evidence="3">The sequence shown here is derived from an EMBL/GenBank/DDBJ whole genome shotgun (WGS) entry which is preliminary data.</text>
</comment>
<reference evidence="3 4" key="1">
    <citation type="journal article" date="2014" name="Genome Biol. Evol.">
        <title>The secreted proteins of Achlya hypogyna and Thraustotheca clavata identify the ancestral oomycete secretome and reveal gene acquisitions by horizontal gene transfer.</title>
        <authorList>
            <person name="Misner I."/>
            <person name="Blouin N."/>
            <person name="Leonard G."/>
            <person name="Richards T.A."/>
            <person name="Lane C.E."/>
        </authorList>
    </citation>
    <scope>NUCLEOTIDE SEQUENCE [LARGE SCALE GENOMIC DNA]</scope>
    <source>
        <strain evidence="3 4">ATCC 48635</strain>
    </source>
</reference>
<dbReference type="GO" id="GO:0005737">
    <property type="term" value="C:cytoplasm"/>
    <property type="evidence" value="ECO:0007669"/>
    <property type="project" value="TreeGrafter"/>
</dbReference>
<accession>A0A1V9ZJW2</accession>
<comment type="similarity">
    <text evidence="1">Belongs to the CDC123 family.</text>
</comment>
<dbReference type="Pfam" id="PF07065">
    <property type="entry name" value="D123"/>
    <property type="match status" value="1"/>
</dbReference>
<evidence type="ECO:0000313" key="3">
    <source>
        <dbReference type="EMBL" id="OQR98284.1"/>
    </source>
</evidence>
<keyword evidence="3" id="KW-0131">Cell cycle</keyword>
<dbReference type="Proteomes" id="UP000243579">
    <property type="component" value="Unassembled WGS sequence"/>
</dbReference>
<evidence type="ECO:0000313" key="4">
    <source>
        <dbReference type="Proteomes" id="UP000243579"/>
    </source>
</evidence>
<evidence type="ECO:0000256" key="1">
    <source>
        <dbReference type="ARBA" id="ARBA00011047"/>
    </source>
</evidence>
<dbReference type="OrthoDB" id="360540at2759"/>
<protein>
    <submittedName>
        <fullName evidence="3">Cell division cycle protein</fullName>
    </submittedName>
</protein>
<keyword evidence="4" id="KW-1185">Reference proteome</keyword>
<keyword evidence="3" id="KW-0132">Cell division</keyword>
<dbReference type="GO" id="GO:0051301">
    <property type="term" value="P:cell division"/>
    <property type="evidence" value="ECO:0007669"/>
    <property type="project" value="UniProtKB-KW"/>
</dbReference>
<dbReference type="PANTHER" id="PTHR15323">
    <property type="entry name" value="D123 PROTEIN"/>
    <property type="match status" value="1"/>
</dbReference>
<feature type="compositionally biased region" description="Acidic residues" evidence="2">
    <location>
        <begin position="303"/>
        <end position="319"/>
    </location>
</feature>
<dbReference type="PANTHER" id="PTHR15323:SF6">
    <property type="entry name" value="CELL DIVISION CYCLE PROTEIN 123 HOMOLOG"/>
    <property type="match status" value="1"/>
</dbReference>
<gene>
    <name evidence="3" type="ORF">ACHHYP_08953</name>
</gene>
<evidence type="ECO:0000256" key="2">
    <source>
        <dbReference type="SAM" id="MobiDB-lite"/>
    </source>
</evidence>
<dbReference type="EMBL" id="JNBR01000088">
    <property type="protein sequence ID" value="OQR98284.1"/>
    <property type="molecule type" value="Genomic_DNA"/>
</dbReference>
<dbReference type="AlphaFoldDB" id="A0A1V9ZJW2"/>